<dbReference type="EMBL" id="JAKJXO020000002">
    <property type="protein sequence ID" value="KAL1610004.1"/>
    <property type="molecule type" value="Genomic_DNA"/>
</dbReference>
<accession>A0ABR3S0Y7</accession>
<evidence type="ECO:0000313" key="1">
    <source>
        <dbReference type="EMBL" id="KAL1610004.1"/>
    </source>
</evidence>
<proteinExistence type="predicted"/>
<gene>
    <name evidence="1" type="ORF">SLS60_001669</name>
</gene>
<evidence type="ECO:0000313" key="2">
    <source>
        <dbReference type="Proteomes" id="UP001521785"/>
    </source>
</evidence>
<reference evidence="1 2" key="1">
    <citation type="submission" date="2024-02" db="EMBL/GenBank/DDBJ databases">
        <title>De novo assembly and annotation of 12 fungi associated with fruit tree decline syndrome in Ontario, Canada.</title>
        <authorList>
            <person name="Sulman M."/>
            <person name="Ellouze W."/>
            <person name="Ilyukhin E."/>
        </authorList>
    </citation>
    <scope>NUCLEOTIDE SEQUENCE [LARGE SCALE GENOMIC DNA]</scope>
    <source>
        <strain evidence="1 2">M42-189</strain>
    </source>
</reference>
<dbReference type="Proteomes" id="UP001521785">
    <property type="component" value="Unassembled WGS sequence"/>
</dbReference>
<name>A0ABR3S0Y7_9PLEO</name>
<sequence length="106" mass="11362">MRAGPIVSVVTALLSGTTLADFYIYEGWSTYSTGLDPTTEFYFFPGPPDCDDVNTGYTPYSPSDDVSGDKTGVRCDGCNAYGDSIAPTELEFNTDLGHYSKLGSFA</sequence>
<organism evidence="1 2">
    <name type="scientific">Paraconiothyrium brasiliense</name>
    <dbReference type="NCBI Taxonomy" id="300254"/>
    <lineage>
        <taxon>Eukaryota</taxon>
        <taxon>Fungi</taxon>
        <taxon>Dikarya</taxon>
        <taxon>Ascomycota</taxon>
        <taxon>Pezizomycotina</taxon>
        <taxon>Dothideomycetes</taxon>
        <taxon>Pleosporomycetidae</taxon>
        <taxon>Pleosporales</taxon>
        <taxon>Massarineae</taxon>
        <taxon>Didymosphaeriaceae</taxon>
        <taxon>Paraconiothyrium</taxon>
    </lineage>
</organism>
<comment type="caution">
    <text evidence="1">The sequence shown here is derived from an EMBL/GenBank/DDBJ whole genome shotgun (WGS) entry which is preliminary data.</text>
</comment>
<protein>
    <submittedName>
        <fullName evidence="1">Uncharacterized protein</fullName>
    </submittedName>
</protein>
<keyword evidence="2" id="KW-1185">Reference proteome</keyword>